<accession>A0A1Z1FCG8</accession>
<organism evidence="1 2">
    <name type="scientific">Croceicoccus marinus</name>
    <dbReference type="NCBI Taxonomy" id="450378"/>
    <lineage>
        <taxon>Bacteria</taxon>
        <taxon>Pseudomonadati</taxon>
        <taxon>Pseudomonadota</taxon>
        <taxon>Alphaproteobacteria</taxon>
        <taxon>Sphingomonadales</taxon>
        <taxon>Erythrobacteraceae</taxon>
        <taxon>Croceicoccus</taxon>
    </lineage>
</organism>
<dbReference type="Proteomes" id="UP000195807">
    <property type="component" value="Chromosome"/>
</dbReference>
<gene>
    <name evidence="1" type="ORF">A9D14_09410</name>
</gene>
<evidence type="ECO:0000313" key="2">
    <source>
        <dbReference type="Proteomes" id="UP000195807"/>
    </source>
</evidence>
<sequence length="177" mass="19771">MFGLFKRKMAPEGPFEFTDEIRIERPMAAVYRLLDWSDPLNAQKAQGDMLTPGDGAGQWRLVVTKLENHEYLIALVASEMPVRYVYDCNVVPMIGRLVRTREAYSLAPLAGGACMVKLAVTAQLVPRLTARQFAHEEKLLSASCYNAVARLKIHAEKGADAARDAEMDESNGFRIRL</sequence>
<dbReference type="AlphaFoldDB" id="A0A1Z1FCG8"/>
<keyword evidence="2" id="KW-1185">Reference proteome</keyword>
<dbReference type="EMBL" id="CP019602">
    <property type="protein sequence ID" value="ARU16367.1"/>
    <property type="molecule type" value="Genomic_DNA"/>
</dbReference>
<dbReference type="OrthoDB" id="7426251at2"/>
<dbReference type="RefSeq" id="WP_066845638.1">
    <property type="nucleotide sequence ID" value="NZ_CP019602.1"/>
</dbReference>
<evidence type="ECO:0000313" key="1">
    <source>
        <dbReference type="EMBL" id="ARU16367.1"/>
    </source>
</evidence>
<reference evidence="1 2" key="1">
    <citation type="submission" date="2017-01" db="EMBL/GenBank/DDBJ databases">
        <title>Complete genome sequence of esterase-producing bacterium Croceicoccus marinus E4A9.</title>
        <authorList>
            <person name="Wu Y.-H."/>
            <person name="Cheng H."/>
            <person name="Xu L."/>
            <person name="Huo Y.-Y."/>
            <person name="Wang C.-S."/>
            <person name="Xu X.-W."/>
        </authorList>
    </citation>
    <scope>NUCLEOTIDE SEQUENCE [LARGE SCALE GENOMIC DNA]</scope>
    <source>
        <strain evidence="1 2">E4A9</strain>
    </source>
</reference>
<name>A0A1Z1FCG8_9SPHN</name>
<dbReference type="STRING" id="450378.GCA_001661675_01892"/>
<evidence type="ECO:0008006" key="3">
    <source>
        <dbReference type="Google" id="ProtNLM"/>
    </source>
</evidence>
<dbReference type="KEGG" id="cman:A9D14_09410"/>
<protein>
    <recommendedName>
        <fullName evidence="3">SRPBCC family protein</fullName>
    </recommendedName>
</protein>
<proteinExistence type="predicted"/>
<dbReference type="SUPFAM" id="SSF55961">
    <property type="entry name" value="Bet v1-like"/>
    <property type="match status" value="1"/>
</dbReference>